<organism evidence="3 4">
    <name type="scientific">Blyttiomyces helicus</name>
    <dbReference type="NCBI Taxonomy" id="388810"/>
    <lineage>
        <taxon>Eukaryota</taxon>
        <taxon>Fungi</taxon>
        <taxon>Fungi incertae sedis</taxon>
        <taxon>Chytridiomycota</taxon>
        <taxon>Chytridiomycota incertae sedis</taxon>
        <taxon>Chytridiomycetes</taxon>
        <taxon>Chytridiomycetes incertae sedis</taxon>
        <taxon>Blyttiomyces</taxon>
    </lineage>
</organism>
<keyword evidence="4" id="KW-1185">Reference proteome</keyword>
<dbReference type="AlphaFoldDB" id="A0A4P9VZ64"/>
<proteinExistence type="predicted"/>
<evidence type="ECO:0000313" key="3">
    <source>
        <dbReference type="EMBL" id="RKO83638.1"/>
    </source>
</evidence>
<sequence length="252" mass="27262">MRGARSVPRTPLQRPTPTAPIPRARPVQWPVHFREGDHALGSPLQRPPPASSILEAPILAHLTNALRPFRAMVSPLPRRRAPSPLAASATPAAAPVLQRFRACAVQSPALERSTREILFFGIKGADSKEGVGGGVGEEYDQHPRRRRPTGVPLHLIMLFNKKTSVDSPIYVFPMLTVFIALLGPGAGWVFANQRARRGFQGVHGPAPRRKPTIGYCHGGATMGTKADQGRTDGHLLPRNLHIASGAALPFVR</sequence>
<reference evidence="4" key="1">
    <citation type="journal article" date="2018" name="Nat. Microbiol.">
        <title>Leveraging single-cell genomics to expand the fungal tree of life.</title>
        <authorList>
            <person name="Ahrendt S.R."/>
            <person name="Quandt C.A."/>
            <person name="Ciobanu D."/>
            <person name="Clum A."/>
            <person name="Salamov A."/>
            <person name="Andreopoulos B."/>
            <person name="Cheng J.F."/>
            <person name="Woyke T."/>
            <person name="Pelin A."/>
            <person name="Henrissat B."/>
            <person name="Reynolds N.K."/>
            <person name="Benny G.L."/>
            <person name="Smith M.E."/>
            <person name="James T.Y."/>
            <person name="Grigoriev I.V."/>
        </authorList>
    </citation>
    <scope>NUCLEOTIDE SEQUENCE [LARGE SCALE GENOMIC DNA]</scope>
</reference>
<protein>
    <submittedName>
        <fullName evidence="3">Uncharacterized protein</fullName>
    </submittedName>
</protein>
<keyword evidence="2" id="KW-0472">Membrane</keyword>
<name>A0A4P9VZ64_9FUNG</name>
<dbReference type="EMBL" id="ML001006">
    <property type="protein sequence ID" value="RKO83638.1"/>
    <property type="molecule type" value="Genomic_DNA"/>
</dbReference>
<evidence type="ECO:0000256" key="2">
    <source>
        <dbReference type="SAM" id="Phobius"/>
    </source>
</evidence>
<feature type="region of interest" description="Disordered" evidence="1">
    <location>
        <begin position="1"/>
        <end position="26"/>
    </location>
</feature>
<dbReference type="Proteomes" id="UP000269721">
    <property type="component" value="Unassembled WGS sequence"/>
</dbReference>
<evidence type="ECO:0000256" key="1">
    <source>
        <dbReference type="SAM" id="MobiDB-lite"/>
    </source>
</evidence>
<keyword evidence="2" id="KW-0812">Transmembrane</keyword>
<accession>A0A4P9VZ64</accession>
<keyword evidence="2" id="KW-1133">Transmembrane helix</keyword>
<evidence type="ECO:0000313" key="4">
    <source>
        <dbReference type="Proteomes" id="UP000269721"/>
    </source>
</evidence>
<gene>
    <name evidence="3" type="ORF">BDK51DRAFT_37005</name>
</gene>
<feature type="transmembrane region" description="Helical" evidence="2">
    <location>
        <begin position="169"/>
        <end position="191"/>
    </location>
</feature>